<accession>A0A4R4K0L8</accession>
<evidence type="ECO:0008006" key="3">
    <source>
        <dbReference type="Google" id="ProtNLM"/>
    </source>
</evidence>
<protein>
    <recommendedName>
        <fullName evidence="3">Universal stress protein</fullName>
    </recommendedName>
</protein>
<keyword evidence="2" id="KW-1185">Reference proteome</keyword>
<dbReference type="AlphaFoldDB" id="A0A4R4K0L8"/>
<dbReference type="OrthoDB" id="893860at2"/>
<name>A0A4R4K0L8_9BACT</name>
<comment type="caution">
    <text evidence="1">The sequence shown here is derived from an EMBL/GenBank/DDBJ whole genome shotgun (WGS) entry which is preliminary data.</text>
</comment>
<dbReference type="EMBL" id="SMJU01000018">
    <property type="protein sequence ID" value="TDB60022.1"/>
    <property type="molecule type" value="Genomic_DNA"/>
</dbReference>
<sequence>MKTILIPTDFTIESLNTVKGAFKRDSQEKVNLILLYAIGMSDSITDLLFFSKEKFIASQQSGKFAEAFQILQNTYDSQINSFRVELFSGYTQNAFANFLEANQVDEVFIPKDYTLKLQHKRSFNPLPFLKKCKLPKTEISWNEGPFVHEKDHVSELFLVSNHA</sequence>
<dbReference type="RefSeq" id="WP_132121573.1">
    <property type="nucleotide sequence ID" value="NZ_SMJU01000018.1"/>
</dbReference>
<dbReference type="Proteomes" id="UP000295706">
    <property type="component" value="Unassembled WGS sequence"/>
</dbReference>
<evidence type="ECO:0000313" key="2">
    <source>
        <dbReference type="Proteomes" id="UP000295706"/>
    </source>
</evidence>
<organism evidence="1 2">
    <name type="scientific">Arundinibacter roseus</name>
    <dbReference type="NCBI Taxonomy" id="2070510"/>
    <lineage>
        <taxon>Bacteria</taxon>
        <taxon>Pseudomonadati</taxon>
        <taxon>Bacteroidota</taxon>
        <taxon>Cytophagia</taxon>
        <taxon>Cytophagales</taxon>
        <taxon>Spirosomataceae</taxon>
        <taxon>Arundinibacter</taxon>
    </lineage>
</organism>
<gene>
    <name evidence="1" type="ORF">EZE20_21350</name>
</gene>
<proteinExistence type="predicted"/>
<reference evidence="1 2" key="1">
    <citation type="submission" date="2019-02" db="EMBL/GenBank/DDBJ databases">
        <title>Arundinibacter roseus gen. nov., sp. nov., a new member of the family Cytophagaceae.</title>
        <authorList>
            <person name="Szuroczki S."/>
            <person name="Khayer B."/>
            <person name="Sproer C."/>
            <person name="Toumi M."/>
            <person name="Szabo A."/>
            <person name="Felfoldi T."/>
            <person name="Schumann P."/>
            <person name="Toth E."/>
        </authorList>
    </citation>
    <scope>NUCLEOTIDE SEQUENCE [LARGE SCALE GENOMIC DNA]</scope>
    <source>
        <strain evidence="1 2">DMA-k-7a</strain>
    </source>
</reference>
<evidence type="ECO:0000313" key="1">
    <source>
        <dbReference type="EMBL" id="TDB60022.1"/>
    </source>
</evidence>